<proteinExistence type="predicted"/>
<reference evidence="2" key="2">
    <citation type="submission" date="2015-01" db="EMBL/GenBank/DDBJ databases">
        <title>Evolutionary Origins and Diversification of the Mycorrhizal Mutualists.</title>
        <authorList>
            <consortium name="DOE Joint Genome Institute"/>
            <consortium name="Mycorrhizal Genomics Consortium"/>
            <person name="Kohler A."/>
            <person name="Kuo A."/>
            <person name="Nagy L.G."/>
            <person name="Floudas D."/>
            <person name="Copeland A."/>
            <person name="Barry K.W."/>
            <person name="Cichocki N."/>
            <person name="Veneault-Fourrey C."/>
            <person name="LaButti K."/>
            <person name="Lindquist E.A."/>
            <person name="Lipzen A."/>
            <person name="Lundell T."/>
            <person name="Morin E."/>
            <person name="Murat C."/>
            <person name="Riley R."/>
            <person name="Ohm R."/>
            <person name="Sun H."/>
            <person name="Tunlid A."/>
            <person name="Henrissat B."/>
            <person name="Grigoriev I.V."/>
            <person name="Hibbett D.S."/>
            <person name="Martin F."/>
        </authorList>
    </citation>
    <scope>NUCLEOTIDE SEQUENCE [LARGE SCALE GENOMIC DNA]</scope>
    <source>
        <strain evidence="2">Marx 270</strain>
    </source>
</reference>
<sequence length="153" mass="17266">MLDINGHKCFPPCNPEHFGTVKYHLQSLARCTTRRPRYLCSHSALPWVYPAARCQLHLANPLLQGGVYVNGRIFDSRNPCRVSYLGCSECSYCIQKGHRGNYCRFIFEVSSTATAIIGSCGKLVCSYPGPARDMANARCKYNRVVDWYPAGHW</sequence>
<evidence type="ECO:0000313" key="2">
    <source>
        <dbReference type="Proteomes" id="UP000054217"/>
    </source>
</evidence>
<name>A0A0C3NS16_PISTI</name>
<accession>A0A0C3NS16</accession>
<dbReference type="OrthoDB" id="3182339at2759"/>
<organism evidence="1 2">
    <name type="scientific">Pisolithus tinctorius Marx 270</name>
    <dbReference type="NCBI Taxonomy" id="870435"/>
    <lineage>
        <taxon>Eukaryota</taxon>
        <taxon>Fungi</taxon>
        <taxon>Dikarya</taxon>
        <taxon>Basidiomycota</taxon>
        <taxon>Agaricomycotina</taxon>
        <taxon>Agaricomycetes</taxon>
        <taxon>Agaricomycetidae</taxon>
        <taxon>Boletales</taxon>
        <taxon>Sclerodermatineae</taxon>
        <taxon>Pisolithaceae</taxon>
        <taxon>Pisolithus</taxon>
    </lineage>
</organism>
<gene>
    <name evidence="1" type="ORF">M404DRAFT_855166</name>
</gene>
<dbReference type="HOGENOM" id="CLU_1714056_0_0_1"/>
<dbReference type="EMBL" id="KN832017">
    <property type="protein sequence ID" value="KIN98295.1"/>
    <property type="molecule type" value="Genomic_DNA"/>
</dbReference>
<dbReference type="AlphaFoldDB" id="A0A0C3NS16"/>
<evidence type="ECO:0000313" key="1">
    <source>
        <dbReference type="EMBL" id="KIN98295.1"/>
    </source>
</evidence>
<reference evidence="1 2" key="1">
    <citation type="submission" date="2014-04" db="EMBL/GenBank/DDBJ databases">
        <authorList>
            <consortium name="DOE Joint Genome Institute"/>
            <person name="Kuo A."/>
            <person name="Kohler A."/>
            <person name="Costa M.D."/>
            <person name="Nagy L.G."/>
            <person name="Floudas D."/>
            <person name="Copeland A."/>
            <person name="Barry K.W."/>
            <person name="Cichocki N."/>
            <person name="Veneault-Fourrey C."/>
            <person name="LaButti K."/>
            <person name="Lindquist E.A."/>
            <person name="Lipzen A."/>
            <person name="Lundell T."/>
            <person name="Morin E."/>
            <person name="Murat C."/>
            <person name="Sun H."/>
            <person name="Tunlid A."/>
            <person name="Henrissat B."/>
            <person name="Grigoriev I.V."/>
            <person name="Hibbett D.S."/>
            <person name="Martin F."/>
            <person name="Nordberg H.P."/>
            <person name="Cantor M.N."/>
            <person name="Hua S.X."/>
        </authorList>
    </citation>
    <scope>NUCLEOTIDE SEQUENCE [LARGE SCALE GENOMIC DNA]</scope>
    <source>
        <strain evidence="1 2">Marx 270</strain>
    </source>
</reference>
<dbReference type="Proteomes" id="UP000054217">
    <property type="component" value="Unassembled WGS sequence"/>
</dbReference>
<dbReference type="InParanoid" id="A0A0C3NS16"/>
<keyword evidence="2" id="KW-1185">Reference proteome</keyword>
<protein>
    <submittedName>
        <fullName evidence="1">Uncharacterized protein</fullName>
    </submittedName>
</protein>